<dbReference type="Gene3D" id="3.40.50.180">
    <property type="entry name" value="Methylesterase CheB, C-terminal domain"/>
    <property type="match status" value="1"/>
</dbReference>
<dbReference type="EC" id="3.1.1.61" evidence="2"/>
<keyword evidence="1 4" id="KW-0378">Hydrolase</keyword>
<dbReference type="EMBL" id="JAXAFO010000020">
    <property type="protein sequence ID" value="MDX6850152.1"/>
    <property type="molecule type" value="Genomic_DNA"/>
</dbReference>
<comment type="caution">
    <text evidence="6">The sequence shown here is derived from an EMBL/GenBank/DDBJ whole genome shotgun (WGS) entry which is preliminary data.</text>
</comment>
<dbReference type="RefSeq" id="WP_302723756.1">
    <property type="nucleotide sequence ID" value="NZ_JAULRU010000692.1"/>
</dbReference>
<proteinExistence type="predicted"/>
<accession>A0ABU4RZ20</accession>
<dbReference type="InterPro" id="IPR000673">
    <property type="entry name" value="Sig_transdc_resp-reg_Me-estase"/>
</dbReference>
<evidence type="ECO:0000256" key="2">
    <source>
        <dbReference type="ARBA" id="ARBA00039140"/>
    </source>
</evidence>
<protein>
    <recommendedName>
        <fullName evidence="2">protein-glutamate methylesterase</fullName>
        <ecNumber evidence="2">3.1.1.61</ecNumber>
    </recommendedName>
</protein>
<evidence type="ECO:0000256" key="4">
    <source>
        <dbReference type="PROSITE-ProRule" id="PRU00050"/>
    </source>
</evidence>
<evidence type="ECO:0000259" key="5">
    <source>
        <dbReference type="PROSITE" id="PS50122"/>
    </source>
</evidence>
<feature type="active site" evidence="4">
    <location>
        <position position="265"/>
    </location>
</feature>
<feature type="domain" description="CheB-type methylesterase" evidence="5">
    <location>
        <begin position="134"/>
        <end position="323"/>
    </location>
</feature>
<feature type="active site" evidence="4">
    <location>
        <position position="145"/>
    </location>
</feature>
<dbReference type="SUPFAM" id="SSF52738">
    <property type="entry name" value="Methylesterase CheB, C-terminal domain"/>
    <property type="match status" value="1"/>
</dbReference>
<evidence type="ECO:0000313" key="6">
    <source>
        <dbReference type="EMBL" id="MDX6850152.1"/>
    </source>
</evidence>
<reference evidence="6 7" key="1">
    <citation type="submission" date="2023-11" db="EMBL/GenBank/DDBJ databases">
        <title>Gilvimarinus fulvus sp. nov., isolated from the surface of Kelp.</title>
        <authorList>
            <person name="Sun Y.Y."/>
            <person name="Gong Y."/>
            <person name="Du Z.J."/>
        </authorList>
    </citation>
    <scope>NUCLEOTIDE SEQUENCE [LARGE SCALE GENOMIC DNA]</scope>
    <source>
        <strain evidence="6 7">SDUM040013</strain>
    </source>
</reference>
<dbReference type="Proteomes" id="UP001273505">
    <property type="component" value="Unassembled WGS sequence"/>
</dbReference>
<dbReference type="InterPro" id="IPR035909">
    <property type="entry name" value="CheB_C"/>
</dbReference>
<sequence length="341" mass="36652">MTEPLRLGVLVDCEAKLALLKTAVGQTGQKIEYCALVPSVNDTAGSNTPVLCLDQLDRIRDLDAWLVDIIHAEDDTQQAPGAAILNALLSSSLPVLLNDSSEMGDSPSDKVAWVNRVKTRLQRLLGEVNLQANPAAHEVWVLAASTGGPTALCEFLGELEPNLGLGFLYAQHIEEGYSPALMSMITRAGPYPPVTAGQGSVIQPNAITIVDPARRVQVLENSTLIVHDEPWGGCYQPSIDQLVANLARTHKNRCGMIVFSGMGEDGSASCRFIKQQGGQVWVQAPENCVVDSMPCAVLETECVDLTAEPAELARALNRRLKTKANSIEEQAADESPAIHRI</sequence>
<gene>
    <name evidence="6" type="ORF">SCD92_12335</name>
</gene>
<keyword evidence="4" id="KW-0145">Chemotaxis</keyword>
<organism evidence="6 7">
    <name type="scientific">Gilvimarinus gilvus</name>
    <dbReference type="NCBI Taxonomy" id="3058038"/>
    <lineage>
        <taxon>Bacteria</taxon>
        <taxon>Pseudomonadati</taxon>
        <taxon>Pseudomonadota</taxon>
        <taxon>Gammaproteobacteria</taxon>
        <taxon>Cellvibrionales</taxon>
        <taxon>Cellvibrionaceae</taxon>
        <taxon>Gilvimarinus</taxon>
    </lineage>
</organism>
<evidence type="ECO:0000256" key="3">
    <source>
        <dbReference type="ARBA" id="ARBA00048267"/>
    </source>
</evidence>
<evidence type="ECO:0000256" key="1">
    <source>
        <dbReference type="ARBA" id="ARBA00022801"/>
    </source>
</evidence>
<dbReference type="PANTHER" id="PTHR42872">
    <property type="entry name" value="PROTEIN-GLUTAMATE METHYLESTERASE/PROTEIN-GLUTAMINE GLUTAMINASE"/>
    <property type="match status" value="1"/>
</dbReference>
<dbReference type="Pfam" id="PF01339">
    <property type="entry name" value="CheB_methylest"/>
    <property type="match status" value="1"/>
</dbReference>
<evidence type="ECO:0000313" key="7">
    <source>
        <dbReference type="Proteomes" id="UP001273505"/>
    </source>
</evidence>
<keyword evidence="7" id="KW-1185">Reference proteome</keyword>
<name>A0ABU4RZ20_9GAMM</name>
<dbReference type="PROSITE" id="PS50122">
    <property type="entry name" value="CHEB"/>
    <property type="match status" value="1"/>
</dbReference>
<comment type="catalytic activity">
    <reaction evidence="3">
        <text>[protein]-L-glutamate 5-O-methyl ester + H2O = L-glutamyl-[protein] + methanol + H(+)</text>
        <dbReference type="Rhea" id="RHEA:23236"/>
        <dbReference type="Rhea" id="RHEA-COMP:10208"/>
        <dbReference type="Rhea" id="RHEA-COMP:10311"/>
        <dbReference type="ChEBI" id="CHEBI:15377"/>
        <dbReference type="ChEBI" id="CHEBI:15378"/>
        <dbReference type="ChEBI" id="CHEBI:17790"/>
        <dbReference type="ChEBI" id="CHEBI:29973"/>
        <dbReference type="ChEBI" id="CHEBI:82795"/>
        <dbReference type="EC" id="3.1.1.61"/>
    </reaction>
</comment>
<feature type="active site" evidence="4">
    <location>
        <position position="172"/>
    </location>
</feature>
<dbReference type="PANTHER" id="PTHR42872:SF6">
    <property type="entry name" value="PROTEIN-GLUTAMATE METHYLESTERASE_PROTEIN-GLUTAMINE GLUTAMINASE"/>
    <property type="match status" value="1"/>
</dbReference>